<dbReference type="InterPro" id="IPR056823">
    <property type="entry name" value="TEN-like_YD-shell"/>
</dbReference>
<feature type="compositionally biased region" description="Low complexity" evidence="2">
    <location>
        <begin position="2037"/>
        <end position="2046"/>
    </location>
</feature>
<dbReference type="PANTHER" id="PTHR32305">
    <property type="match status" value="1"/>
</dbReference>
<dbReference type="NCBIfam" id="TIGR03696">
    <property type="entry name" value="Rhs_assc_core"/>
    <property type="match status" value="1"/>
</dbReference>
<dbReference type="NCBIfam" id="TIGR01643">
    <property type="entry name" value="YD_repeat_2x"/>
    <property type="match status" value="4"/>
</dbReference>
<evidence type="ECO:0000256" key="3">
    <source>
        <dbReference type="SAM" id="SignalP"/>
    </source>
</evidence>
<proteinExistence type="predicted"/>
<evidence type="ECO:0000313" key="5">
    <source>
        <dbReference type="EMBL" id="QDV42555.1"/>
    </source>
</evidence>
<evidence type="ECO:0000256" key="2">
    <source>
        <dbReference type="SAM" id="MobiDB-lite"/>
    </source>
</evidence>
<dbReference type="GO" id="GO:0016787">
    <property type="term" value="F:hydrolase activity"/>
    <property type="evidence" value="ECO:0007669"/>
    <property type="project" value="UniProtKB-KW"/>
</dbReference>
<organism evidence="5 6">
    <name type="scientific">Stieleria neptunia</name>
    <dbReference type="NCBI Taxonomy" id="2527979"/>
    <lineage>
        <taxon>Bacteria</taxon>
        <taxon>Pseudomonadati</taxon>
        <taxon>Planctomycetota</taxon>
        <taxon>Planctomycetia</taxon>
        <taxon>Pirellulales</taxon>
        <taxon>Pirellulaceae</taxon>
        <taxon>Stieleria</taxon>
    </lineage>
</organism>
<dbReference type="OrthoDB" id="291501at2"/>
<dbReference type="Pfam" id="PF25023">
    <property type="entry name" value="TEN_YD-shell"/>
    <property type="match status" value="1"/>
</dbReference>
<protein>
    <submittedName>
        <fullName evidence="5">tRNA(Glu)-specific nuclease WapA</fullName>
        <ecNumber evidence="5">3.1.-.-</ecNumber>
    </submittedName>
</protein>
<dbReference type="PANTHER" id="PTHR32305:SF15">
    <property type="entry name" value="PROTEIN RHSA-RELATED"/>
    <property type="match status" value="1"/>
</dbReference>
<evidence type="ECO:0000313" key="6">
    <source>
        <dbReference type="Proteomes" id="UP000319004"/>
    </source>
</evidence>
<sequence length="2221" mass="240259" precursor="true">MFRSLSRLTLILFLAAVPLHHLLGQVTSPLASNSEIMSSGEIKDILQHSYTLSCLNSSVAYTCPDPAAPAKNWPSTARPYSGSNGGGPLGGLGIGFTPPPSGAGGGFPLSFPGTSLPIGSGGSCVSGGGCGSAGGFSASATIFANGQIPASTHGSPISEGARGNGSLIEAFGLDYMHWADDMTAFNENDLSVRRVMRSRNHSQFSSFGPMMFCNWDMALEISGTFNTVGYLDTINVRDPLAQIPYSLRPDIDMAAIPIDWSKLGQFSPKQPGFVKDAAIGDLDPNNPPTDDIELRRDTETITGSNFCVPLVNQCVVENWIGAEFTFELLISPTEEVWDELAAWNEDAYGNGDPGSDGTLTESYLLNNGYPGSTLTDPDNTHLLGRLTKIQFPDGRSAEISYKEWTPFDLYSSWERLFQIDTVTADSGETLSFTYGGSQVGGQWVVTGITNSDGQSVTYSYSGGKLTGVSRSDGTSSSFTYGTDSASGTSTVEIDDPVAEPGHRSKTVFLSSIVAGSSSYFTFPANLIRMITNPSDEATFAAVQVVDYSQPNGQRLSNYTYLGGGRLARLLPHGRIDMSSGVYRRVATNYETGWAMSVDTNDDIQVTGTEEPATSHQINDPYLAVGSNFNSTIKPNGVLQYHDYEDGWKVRTWFSDETFETWCRDEYGRVTRYRDRNGNVQKYEYGSSGGCTKMYVGLTDNPSNVESATAYGVTPTYDRCATNDVQTSEYAVHQWIYDDDYNSSGKVKLTAYINPLGKQTDLSYNSDGLLSQIQQPADSSGGTRPTTTYTYYSNGQLKTVTDPETNVVEYFYDSLDRLTSILYDDGTSHRYAYHASGNGYLLLSKSTDRAGTVTSYTYDAADRLISRKTATAYNDGSSETSTPDLESTETWYYLPGTSDPYEYQKDGAVTSYKYDAAGRRIQTTNYPRDGKTLTTKSVYVDSQLFNTEDPYGRKTYYAYDATDGRLIRTVAGTTPEFSLADFDAVIALTRDFSANASYVITDIVYDAEGNQIRLHDGRNMATEFEYDSRGRRTAQVADADYIDRSTLSSLSTALELRTETLYGLADRVKEVRSPRYFDSGDTYGYQKAREQWTYTDRGLVASHTVAVGAGEEAAEEFEYDLLGRRIERTDFRGKIWETHFEDCCGQTVASENPLGHGSIVRKDSLGRTVHMAAIEDYASHAASLDNPVNAKTYREVTTKYDGRGRPVARTTWLSARGTVDIDDPPIAGLGGVSASDGLTEQYLYDDNLADGSGLDSTGGVTPLMGSAAIKLGPALTQLADTVANGGAGVTLDSEAPGSARVVINPEGEVRFSISDAAGRSVMSGILDPSDSSLVTWNCNAYDATTSIGGYGTVLVSQNVNALGNSTQQLSDAAGRTIQAIDAIGEITAYTYDAAGNQLSVRDPNSVGQDCTYDALGRDLTCTDTSSDATSSTYDDDGNKITSTDAKSETTTYTFDARGRQIKQTDRLGGETEFAYLDSGQLESLTDAEDQVTSYTYNDAGQKLTETYPDHTSSTTPGNSGYGIVTFTLDPTGRTLRKQDQSGDTVTYNYDLAGRLTSRDYRTLANSPSGTVADTDTFTYDDASRMLTAASGRYSNTVTYTYDVAGRKATEALTIDSVTYTTATDYDATGQVSTLTYPDGTEVDRTYTDRGQLATIALDSTTVDTRTYDDGGRMLTSTYNNGVAETRAYNSDNTLSSISYTGAAIGNLSYGWDDNKNKTSESIAGTMSGYGFDVGISGYDDEDRLVNWERDDTNLDQSWNLSLVGDWDAFTENSSTQTRVHGDAHEIISAASQSVTHDAKGNMTVIPAVLRPGSDPLTLTWDFDNRLVSADVDNDSTDDVFYEWDALGRRVARDDGTTVSIYVQNGQQTVADYTSGTAATNPTYNYVYASYIDEPVVRDGTGGLRYYHRTQQYSITALTDSSGTIKERYAYDAYGNLSIFDGSGAARTSTAEGNRYTYTGREWDKELGLFHYRARMYDAISGRFLSRDPIGYSDSASLYEYVGSRILNAVDPAGLQTYVPIPPGHKPPTPSWPHPPGTTVPGGPHQPTNPRKPGWPIPKLPGPRQRPKQRNSKHATRTNLCVSCPNKAQRESPIPGVTSIPLGGYPVGVGGGENQIYPYPGSPPTNIGSGGALPCINTIIKCDDVVAVFHFTTGDDPSATLGNFDWRGNGCSAIICGGNDEDQSNCLAKEVMDSLSKYGIPLDGVSSLGACGVTPEGGWYQGL</sequence>
<evidence type="ECO:0000256" key="1">
    <source>
        <dbReference type="ARBA" id="ARBA00022737"/>
    </source>
</evidence>
<feature type="compositionally biased region" description="Low complexity" evidence="2">
    <location>
        <begin position="1422"/>
        <end position="1431"/>
    </location>
</feature>
<name>A0A518HNY2_9BACT</name>
<dbReference type="Gene3D" id="2.180.10.10">
    <property type="entry name" value="RHS repeat-associated core"/>
    <property type="match status" value="4"/>
</dbReference>
<keyword evidence="5" id="KW-0378">Hydrolase</keyword>
<accession>A0A518HNY2</accession>
<reference evidence="5 6" key="1">
    <citation type="submission" date="2019-03" db="EMBL/GenBank/DDBJ databases">
        <title>Deep-cultivation of Planctomycetes and their phenomic and genomic characterization uncovers novel biology.</title>
        <authorList>
            <person name="Wiegand S."/>
            <person name="Jogler M."/>
            <person name="Boedeker C."/>
            <person name="Pinto D."/>
            <person name="Vollmers J."/>
            <person name="Rivas-Marin E."/>
            <person name="Kohn T."/>
            <person name="Peeters S.H."/>
            <person name="Heuer A."/>
            <person name="Rast P."/>
            <person name="Oberbeckmann S."/>
            <person name="Bunk B."/>
            <person name="Jeske O."/>
            <person name="Meyerdierks A."/>
            <person name="Storesund J.E."/>
            <person name="Kallscheuer N."/>
            <person name="Luecker S."/>
            <person name="Lage O.M."/>
            <person name="Pohl T."/>
            <person name="Merkel B.J."/>
            <person name="Hornburger P."/>
            <person name="Mueller R.-W."/>
            <person name="Bruemmer F."/>
            <person name="Labrenz M."/>
            <person name="Spormann A.M."/>
            <person name="Op den Camp H."/>
            <person name="Overmann J."/>
            <person name="Amann R."/>
            <person name="Jetten M.S.M."/>
            <person name="Mascher T."/>
            <person name="Medema M.H."/>
            <person name="Devos D.P."/>
            <person name="Kaster A.-K."/>
            <person name="Ovreas L."/>
            <person name="Rohde M."/>
            <person name="Galperin M.Y."/>
            <person name="Jogler C."/>
        </authorList>
    </citation>
    <scope>NUCLEOTIDE SEQUENCE [LARGE SCALE GENOMIC DNA]</scope>
    <source>
        <strain evidence="5 6">Enr13</strain>
    </source>
</reference>
<feature type="region of interest" description="Disordered" evidence="2">
    <location>
        <begin position="2016"/>
        <end position="2078"/>
    </location>
</feature>
<dbReference type="KEGG" id="snep:Enr13x_24030"/>
<dbReference type="InterPro" id="IPR031325">
    <property type="entry name" value="RHS_repeat"/>
</dbReference>
<dbReference type="EMBL" id="CP037423">
    <property type="protein sequence ID" value="QDV42555.1"/>
    <property type="molecule type" value="Genomic_DNA"/>
</dbReference>
<keyword evidence="6" id="KW-1185">Reference proteome</keyword>
<keyword evidence="1" id="KW-0677">Repeat</keyword>
<gene>
    <name evidence="5" type="primary">wapA_4</name>
    <name evidence="5" type="ORF">Enr13x_24030</name>
</gene>
<dbReference type="InterPro" id="IPR022385">
    <property type="entry name" value="Rhs_assc_core"/>
</dbReference>
<dbReference type="InterPro" id="IPR006530">
    <property type="entry name" value="YD"/>
</dbReference>
<feature type="compositionally biased region" description="Basic residues" evidence="2">
    <location>
        <begin position="2063"/>
        <end position="2074"/>
    </location>
</feature>
<feature type="signal peptide" evidence="3">
    <location>
        <begin position="1"/>
        <end position="21"/>
    </location>
</feature>
<feature type="compositionally biased region" description="Pro residues" evidence="2">
    <location>
        <begin position="2018"/>
        <end position="2036"/>
    </location>
</feature>
<keyword evidence="3" id="KW-0732">Signal</keyword>
<feature type="region of interest" description="Disordered" evidence="2">
    <location>
        <begin position="1422"/>
        <end position="1442"/>
    </location>
</feature>
<feature type="domain" description="Teneurin-like YD-shell" evidence="4">
    <location>
        <begin position="757"/>
        <end position="867"/>
    </location>
</feature>
<dbReference type="EC" id="3.1.-.-" evidence="5"/>
<feature type="chain" id="PRO_5022143715" evidence="3">
    <location>
        <begin position="22"/>
        <end position="2221"/>
    </location>
</feature>
<evidence type="ECO:0000259" key="4">
    <source>
        <dbReference type="Pfam" id="PF25023"/>
    </source>
</evidence>
<dbReference type="Pfam" id="PF05593">
    <property type="entry name" value="RHS_repeat"/>
    <property type="match status" value="3"/>
</dbReference>
<dbReference type="InterPro" id="IPR050708">
    <property type="entry name" value="T6SS_VgrG/RHS"/>
</dbReference>
<dbReference type="Proteomes" id="UP000319004">
    <property type="component" value="Chromosome"/>
</dbReference>